<name>A0ABT2Z5G9_9RHOB</name>
<feature type="compositionally biased region" description="Basic residues" evidence="2">
    <location>
        <begin position="254"/>
        <end position="263"/>
    </location>
</feature>
<dbReference type="PANTHER" id="PTHR35807">
    <property type="entry name" value="TRANSCRIPTIONAL REGULATOR REDD-RELATED"/>
    <property type="match status" value="1"/>
</dbReference>
<feature type="domain" description="Bacterial transcriptional activator" evidence="4">
    <location>
        <begin position="99"/>
        <end position="238"/>
    </location>
</feature>
<feature type="region of interest" description="Disordered" evidence="2">
    <location>
        <begin position="244"/>
        <end position="263"/>
    </location>
</feature>
<protein>
    <recommendedName>
        <fullName evidence="4">Bacterial transcriptional activator domain-containing protein</fullName>
    </recommendedName>
</protein>
<dbReference type="InterPro" id="IPR005158">
    <property type="entry name" value="BTAD"/>
</dbReference>
<sequence length="712" mass="78758">MTRLRIRVLGALEIRAEGQDPLVVPRQLRALLAWLALHQGKAVARETASALLWGDRPQKQANASLSQALYTLRKALGDSSSVVETDAETIRLSETAVLVDAQEFSRRAHGTDPSDLMAAAALYAAPFLEGFVAPTPEFEDWQITTRQRLRVEAVDVLTRLLPMLEEQGARAQMLEAAHRLQDLDPYSEQAARCLMRHYAAQDQIALACETYDHLQARLAEDLQTAPDPETAALHYRILAHRAPGQKAAGGLSRTRQRRPTRRRGVGGLISAGAVVVGIAAMSLLMVQGRPEVQPIGAATMAYPLPDKPSIAVLAFDDLSAGEDHGDLSDAISEGVIHQLSRFPELFVIARNSSFHYRGTATDIRQISRELGVRYILEGSQQKNGDRLRVTAQLIDAPKGNHVWAERYDRDMLDLFAVQDEITHTVAATVANKLKVRAGQEAKRADPATLNAYQLWSQARQDFHELTREGNDKALRANLAALRADPSFANAYVGLAYVHVNGYRWGWTDMGREEALRAAREAAQKALALAPDDYAAHHAMAYVHVQSGELDAAIVRDEKALDLNPNATNAMAQLAETLGYLGRTAEAEDLLLRASRLDPFHPPWYEWNLGWIRWLRRDCKGALAAMQDMSKMPPLAHRAMAIIHVCLGNMGAARAEIEKLLQIYPDYSIEAVRLNFRGKYRNPADIARYLDDLRTAGLPETAPPQTPQERAGD</sequence>
<dbReference type="InterPro" id="IPR036388">
    <property type="entry name" value="WH-like_DNA-bd_sf"/>
</dbReference>
<feature type="transmembrane region" description="Helical" evidence="3">
    <location>
        <begin position="265"/>
        <end position="286"/>
    </location>
</feature>
<keyword evidence="1" id="KW-0802">TPR repeat</keyword>
<keyword evidence="3" id="KW-0472">Membrane</keyword>
<dbReference type="Pfam" id="PF03704">
    <property type="entry name" value="BTAD"/>
    <property type="match status" value="1"/>
</dbReference>
<evidence type="ECO:0000256" key="1">
    <source>
        <dbReference type="PROSITE-ProRule" id="PRU00339"/>
    </source>
</evidence>
<keyword evidence="3" id="KW-0812">Transmembrane</keyword>
<evidence type="ECO:0000313" key="5">
    <source>
        <dbReference type="EMBL" id="MCV2866397.1"/>
    </source>
</evidence>
<proteinExistence type="predicted"/>
<dbReference type="SUPFAM" id="SSF46894">
    <property type="entry name" value="C-terminal effector domain of the bipartite response regulators"/>
    <property type="match status" value="1"/>
</dbReference>
<dbReference type="InterPro" id="IPR016032">
    <property type="entry name" value="Sig_transdc_resp-reg_C-effctor"/>
</dbReference>
<dbReference type="Gene3D" id="1.10.10.10">
    <property type="entry name" value="Winged helix-like DNA-binding domain superfamily/Winged helix DNA-binding domain"/>
    <property type="match status" value="1"/>
</dbReference>
<dbReference type="Gene3D" id="1.25.40.10">
    <property type="entry name" value="Tetratricopeptide repeat domain"/>
    <property type="match status" value="2"/>
</dbReference>
<organism evidence="5 6">
    <name type="scientific">Albidovulum sediminicola</name>
    <dbReference type="NCBI Taxonomy" id="2984331"/>
    <lineage>
        <taxon>Bacteria</taxon>
        <taxon>Pseudomonadati</taxon>
        <taxon>Pseudomonadota</taxon>
        <taxon>Alphaproteobacteria</taxon>
        <taxon>Rhodobacterales</taxon>
        <taxon>Paracoccaceae</taxon>
        <taxon>Albidovulum</taxon>
    </lineage>
</organism>
<feature type="repeat" description="TPR" evidence="1">
    <location>
        <begin position="533"/>
        <end position="566"/>
    </location>
</feature>
<dbReference type="EMBL" id="JAOWLA010000018">
    <property type="protein sequence ID" value="MCV2866397.1"/>
    <property type="molecule type" value="Genomic_DNA"/>
</dbReference>
<dbReference type="PROSITE" id="PS50005">
    <property type="entry name" value="TPR"/>
    <property type="match status" value="1"/>
</dbReference>
<dbReference type="InterPro" id="IPR011990">
    <property type="entry name" value="TPR-like_helical_dom_sf"/>
</dbReference>
<evidence type="ECO:0000313" key="6">
    <source>
        <dbReference type="Proteomes" id="UP001652503"/>
    </source>
</evidence>
<comment type="caution">
    <text evidence="5">The sequence shown here is derived from an EMBL/GenBank/DDBJ whole genome shotgun (WGS) entry which is preliminary data.</text>
</comment>
<evidence type="ECO:0000256" key="3">
    <source>
        <dbReference type="SAM" id="Phobius"/>
    </source>
</evidence>
<dbReference type="Proteomes" id="UP001652503">
    <property type="component" value="Unassembled WGS sequence"/>
</dbReference>
<dbReference type="InterPro" id="IPR051677">
    <property type="entry name" value="AfsR-DnrI-RedD_regulator"/>
</dbReference>
<keyword evidence="6" id="KW-1185">Reference proteome</keyword>
<evidence type="ECO:0000256" key="2">
    <source>
        <dbReference type="SAM" id="MobiDB-lite"/>
    </source>
</evidence>
<dbReference type="InterPro" id="IPR019734">
    <property type="entry name" value="TPR_rpt"/>
</dbReference>
<dbReference type="SMART" id="SM01043">
    <property type="entry name" value="BTAD"/>
    <property type="match status" value="1"/>
</dbReference>
<gene>
    <name evidence="5" type="ORF">OE647_16900</name>
</gene>
<accession>A0ABT2Z5G9</accession>
<dbReference type="SMART" id="SM00028">
    <property type="entry name" value="TPR"/>
    <property type="match status" value="3"/>
</dbReference>
<dbReference type="Gene3D" id="3.40.50.10070">
    <property type="entry name" value="TolB, N-terminal domain"/>
    <property type="match status" value="1"/>
</dbReference>
<keyword evidence="3" id="KW-1133">Transmembrane helix</keyword>
<reference evidence="5 6" key="1">
    <citation type="submission" date="2022-10" db="EMBL/GenBank/DDBJ databases">
        <title>Defluviimonas sp. nov., isolated from ocean surface water.</title>
        <authorList>
            <person name="He W."/>
            <person name="Wang L."/>
            <person name="Zhang D.-F."/>
        </authorList>
    </citation>
    <scope>NUCLEOTIDE SEQUENCE [LARGE SCALE GENOMIC DNA]</scope>
    <source>
        <strain evidence="5 6">WL0075</strain>
    </source>
</reference>
<dbReference type="SUPFAM" id="SSF48452">
    <property type="entry name" value="TPR-like"/>
    <property type="match status" value="2"/>
</dbReference>
<evidence type="ECO:0000259" key="4">
    <source>
        <dbReference type="SMART" id="SM01043"/>
    </source>
</evidence>